<organism evidence="6 7">
    <name type="scientific">Pseudonocardia alaniniphila</name>
    <dbReference type="NCBI Taxonomy" id="75291"/>
    <lineage>
        <taxon>Bacteria</taxon>
        <taxon>Bacillati</taxon>
        <taxon>Actinomycetota</taxon>
        <taxon>Actinomycetes</taxon>
        <taxon>Pseudonocardiales</taxon>
        <taxon>Pseudonocardiaceae</taxon>
        <taxon>Pseudonocardia</taxon>
    </lineage>
</organism>
<dbReference type="PROSITE" id="PS51318">
    <property type="entry name" value="TAT"/>
    <property type="match status" value="1"/>
</dbReference>
<dbReference type="Pfam" id="PF07732">
    <property type="entry name" value="Cu-oxidase_3"/>
    <property type="match status" value="1"/>
</dbReference>
<dbReference type="InterPro" id="IPR045087">
    <property type="entry name" value="Cu-oxidase_fam"/>
</dbReference>
<dbReference type="Pfam" id="PF07731">
    <property type="entry name" value="Cu-oxidase_2"/>
    <property type="match status" value="1"/>
</dbReference>
<dbReference type="PANTHER" id="PTHR11709">
    <property type="entry name" value="MULTI-COPPER OXIDASE"/>
    <property type="match status" value="1"/>
</dbReference>
<dbReference type="RefSeq" id="WP_241042848.1">
    <property type="nucleotide sequence ID" value="NZ_BAAAJF010000035.1"/>
</dbReference>
<name>A0ABS9TTZ5_9PSEU</name>
<evidence type="ECO:0000259" key="3">
    <source>
        <dbReference type="Pfam" id="PF00394"/>
    </source>
</evidence>
<dbReference type="InterPro" id="IPR001117">
    <property type="entry name" value="Cu-oxidase_2nd"/>
</dbReference>
<sequence>MPLIETGRPPRIDRRQFILLMGVGAAAAATGCQSAPVAVIAEKYPEPEQIVSKNGVLSAAVTVTRQPVDIGGRQIVGTVYNGAFVGPTLRLRPGERLELAVTNNLPEMTNIHFHGLHVSPSGISDNVFIMIHQGQTQNYVVEIPENHPSGTFWYHTHAHPYTEKQVFGGLAALLIVDGLTEKLPPELRGIEERTVVLKDFQAVNGAILTDNIDSNAPTTRTVNGAINPSLEIEAGETQLWRLANIGADIYYQVQLDGHQFHVLTVDGNPVWRVDSKDSIVMPPGTRFDVLVQGGEPGDHVFRTLAYDQQGDQYPEAPLATLTVVQSSRTPAAIPARVVAPYDLSTTTVDNARTITFAKDQATGHFMIDGTMYDEARIDQQVELGAVEDWTIKNQDKQQHPFHIHVNDFQVMSINGVPYDAVSFQDTVNVPAFGETVIRIPFRDFTGKFVYHCHILNHADKGMMANVEVV</sequence>
<dbReference type="Proteomes" id="UP001299970">
    <property type="component" value="Unassembled WGS sequence"/>
</dbReference>
<accession>A0ABS9TTZ5</accession>
<comment type="caution">
    <text evidence="6">The sequence shown here is derived from an EMBL/GenBank/DDBJ whole genome shotgun (WGS) entry which is preliminary data.</text>
</comment>
<feature type="domain" description="Plastocyanin-like" evidence="5">
    <location>
        <begin position="75"/>
        <end position="177"/>
    </location>
</feature>
<dbReference type="InterPro" id="IPR011707">
    <property type="entry name" value="Cu-oxidase-like_N"/>
</dbReference>
<dbReference type="SUPFAM" id="SSF49503">
    <property type="entry name" value="Cupredoxins"/>
    <property type="match status" value="3"/>
</dbReference>
<evidence type="ECO:0000313" key="7">
    <source>
        <dbReference type="Proteomes" id="UP001299970"/>
    </source>
</evidence>
<dbReference type="CDD" id="cd13853">
    <property type="entry name" value="CuRO_1_Tth-MCO_like"/>
    <property type="match status" value="1"/>
</dbReference>
<keyword evidence="1" id="KW-0479">Metal-binding</keyword>
<reference evidence="6 7" key="1">
    <citation type="submission" date="2022-03" db="EMBL/GenBank/DDBJ databases">
        <title>Pseudonocardia alaer sp. nov., a novel actinomycete isolated from reed forest soil.</title>
        <authorList>
            <person name="Wang L."/>
        </authorList>
    </citation>
    <scope>NUCLEOTIDE SEQUENCE [LARGE SCALE GENOMIC DNA]</scope>
    <source>
        <strain evidence="6 7">Y-16303</strain>
    </source>
</reference>
<evidence type="ECO:0000259" key="5">
    <source>
        <dbReference type="Pfam" id="PF07732"/>
    </source>
</evidence>
<gene>
    <name evidence="6" type="ORF">MMF94_40720</name>
</gene>
<dbReference type="InterPro" id="IPR006311">
    <property type="entry name" value="TAT_signal"/>
</dbReference>
<protein>
    <submittedName>
        <fullName evidence="6">Multicopper oxidase family protein</fullName>
    </submittedName>
</protein>
<evidence type="ECO:0000256" key="2">
    <source>
        <dbReference type="ARBA" id="ARBA00023002"/>
    </source>
</evidence>
<dbReference type="InterPro" id="IPR002355">
    <property type="entry name" value="Cu_oxidase_Cu_BS"/>
</dbReference>
<dbReference type="PROSITE" id="PS00080">
    <property type="entry name" value="MULTICOPPER_OXIDASE2"/>
    <property type="match status" value="1"/>
</dbReference>
<evidence type="ECO:0000259" key="4">
    <source>
        <dbReference type="Pfam" id="PF07731"/>
    </source>
</evidence>
<feature type="domain" description="Plastocyanin-like" evidence="3">
    <location>
        <begin position="215"/>
        <end position="304"/>
    </location>
</feature>
<dbReference type="InterPro" id="IPR008972">
    <property type="entry name" value="Cupredoxin"/>
</dbReference>
<dbReference type="Gene3D" id="2.60.40.420">
    <property type="entry name" value="Cupredoxins - blue copper proteins"/>
    <property type="match status" value="3"/>
</dbReference>
<feature type="domain" description="Plastocyanin-like" evidence="4">
    <location>
        <begin position="356"/>
        <end position="468"/>
    </location>
</feature>
<keyword evidence="7" id="KW-1185">Reference proteome</keyword>
<dbReference type="CDD" id="cd13900">
    <property type="entry name" value="CuRO_3_Tth-MCO_like"/>
    <property type="match status" value="1"/>
</dbReference>
<dbReference type="InterPro" id="IPR011706">
    <property type="entry name" value="Cu-oxidase_C"/>
</dbReference>
<evidence type="ECO:0000313" key="6">
    <source>
        <dbReference type="EMBL" id="MCH6172044.1"/>
    </source>
</evidence>
<dbReference type="EMBL" id="JAKXMK010000054">
    <property type="protein sequence ID" value="MCH6172044.1"/>
    <property type="molecule type" value="Genomic_DNA"/>
</dbReference>
<proteinExistence type="predicted"/>
<evidence type="ECO:0000256" key="1">
    <source>
        <dbReference type="ARBA" id="ARBA00022723"/>
    </source>
</evidence>
<dbReference type="Pfam" id="PF00394">
    <property type="entry name" value="Cu-oxidase"/>
    <property type="match status" value="1"/>
</dbReference>
<dbReference type="PANTHER" id="PTHR11709:SF518">
    <property type="entry name" value="MULTICOPPER OXIDASE"/>
    <property type="match status" value="1"/>
</dbReference>
<keyword evidence="2" id="KW-0560">Oxidoreductase</keyword>